<gene>
    <name evidence="1" type="ORF">FWK35_00035779</name>
</gene>
<proteinExistence type="predicted"/>
<protein>
    <submittedName>
        <fullName evidence="1">Uncharacterized protein</fullName>
    </submittedName>
</protein>
<evidence type="ECO:0000313" key="1">
    <source>
        <dbReference type="EMBL" id="KAF0709784.1"/>
    </source>
</evidence>
<dbReference type="Proteomes" id="UP000478052">
    <property type="component" value="Unassembled WGS sequence"/>
</dbReference>
<dbReference type="AlphaFoldDB" id="A0A6G0VTU6"/>
<evidence type="ECO:0000313" key="2">
    <source>
        <dbReference type="Proteomes" id="UP000478052"/>
    </source>
</evidence>
<accession>A0A6G0VTU6</accession>
<name>A0A6G0VTU6_APHCR</name>
<organism evidence="1 2">
    <name type="scientific">Aphis craccivora</name>
    <name type="common">Cowpea aphid</name>
    <dbReference type="NCBI Taxonomy" id="307492"/>
    <lineage>
        <taxon>Eukaryota</taxon>
        <taxon>Metazoa</taxon>
        <taxon>Ecdysozoa</taxon>
        <taxon>Arthropoda</taxon>
        <taxon>Hexapoda</taxon>
        <taxon>Insecta</taxon>
        <taxon>Pterygota</taxon>
        <taxon>Neoptera</taxon>
        <taxon>Paraneoptera</taxon>
        <taxon>Hemiptera</taxon>
        <taxon>Sternorrhyncha</taxon>
        <taxon>Aphidomorpha</taxon>
        <taxon>Aphidoidea</taxon>
        <taxon>Aphididae</taxon>
        <taxon>Aphidini</taxon>
        <taxon>Aphis</taxon>
        <taxon>Aphis</taxon>
    </lineage>
</organism>
<comment type="caution">
    <text evidence="1">The sequence shown here is derived from an EMBL/GenBank/DDBJ whole genome shotgun (WGS) entry which is preliminary data.</text>
</comment>
<keyword evidence="2" id="KW-1185">Reference proteome</keyword>
<dbReference type="EMBL" id="VUJU01011838">
    <property type="protein sequence ID" value="KAF0709784.1"/>
    <property type="molecule type" value="Genomic_DNA"/>
</dbReference>
<reference evidence="1 2" key="1">
    <citation type="submission" date="2019-08" db="EMBL/GenBank/DDBJ databases">
        <title>Whole genome of Aphis craccivora.</title>
        <authorList>
            <person name="Voronova N.V."/>
            <person name="Shulinski R.S."/>
            <person name="Bandarenka Y.V."/>
            <person name="Zhorov D.G."/>
            <person name="Warner D."/>
        </authorList>
    </citation>
    <scope>NUCLEOTIDE SEQUENCE [LARGE SCALE GENOMIC DNA]</scope>
    <source>
        <strain evidence="1">180601</strain>
        <tissue evidence="1">Whole Body</tissue>
    </source>
</reference>
<dbReference type="OrthoDB" id="426210at2759"/>
<feature type="non-terminal residue" evidence="1">
    <location>
        <position position="115"/>
    </location>
</feature>
<sequence>MNQLERVQRKFLSFGAYLLNIEHRPHVYDTVGFRGARRKSDQRITINKVFLVKLINGSIDCPELLSKVNFKILCVRVRSSYSLSIPLCTTNYSLINKPLNKMMRIFNEDPSFNLK</sequence>